<protein>
    <submittedName>
        <fullName evidence="3">DUF4314 domain-containing protein</fullName>
    </submittedName>
</protein>
<evidence type="ECO:0000259" key="2">
    <source>
        <dbReference type="Pfam" id="PF14192"/>
    </source>
</evidence>
<evidence type="ECO:0000313" key="3">
    <source>
        <dbReference type="EMBL" id="TXI53739.1"/>
    </source>
</evidence>
<evidence type="ECO:0000313" key="4">
    <source>
        <dbReference type="Proteomes" id="UP000321797"/>
    </source>
</evidence>
<evidence type="ECO:0000256" key="1">
    <source>
        <dbReference type="SAM" id="MobiDB-lite"/>
    </source>
</evidence>
<feature type="region of interest" description="Disordered" evidence="1">
    <location>
        <begin position="1"/>
        <end position="26"/>
    </location>
</feature>
<proteinExistence type="predicted"/>
<comment type="caution">
    <text evidence="3">The sequence shown here is derived from an EMBL/GenBank/DDBJ whole genome shotgun (WGS) entry which is preliminary data.</text>
</comment>
<name>A0A5C7XW18_9MYCO</name>
<accession>A0A5C7XW18</accession>
<reference evidence="3 4" key="1">
    <citation type="submission" date="2018-09" db="EMBL/GenBank/DDBJ databases">
        <title>Metagenome Assembled Genomes from an Advanced Water Purification Facility.</title>
        <authorList>
            <person name="Stamps B.W."/>
            <person name="Spear J.R."/>
        </authorList>
    </citation>
    <scope>NUCLEOTIDE SEQUENCE [LARGE SCALE GENOMIC DNA]</scope>
    <source>
        <strain evidence="3">Bin_29_2</strain>
    </source>
</reference>
<dbReference type="EMBL" id="SSGD01000099">
    <property type="protein sequence ID" value="TXI53739.1"/>
    <property type="molecule type" value="Genomic_DNA"/>
</dbReference>
<sequence length="81" mass="8888">MSKYNIQPGDRVKIAGGMPNEPDPLPIGTMGTVVRVLESSGQIDVDWDNGRSLFLLADVDPFWVEVHAATDNHLSPDKELN</sequence>
<dbReference type="Pfam" id="PF14192">
    <property type="entry name" value="DUF4314"/>
    <property type="match status" value="1"/>
</dbReference>
<gene>
    <name evidence="3" type="ORF">E6Q54_15990</name>
</gene>
<dbReference type="Proteomes" id="UP000321797">
    <property type="component" value="Unassembled WGS sequence"/>
</dbReference>
<dbReference type="AlphaFoldDB" id="A0A5C7XW18"/>
<feature type="domain" description="DUF4314" evidence="2">
    <location>
        <begin position="8"/>
        <end position="61"/>
    </location>
</feature>
<organism evidence="3 4">
    <name type="scientific">Mycolicibacter arupensis</name>
    <dbReference type="NCBI Taxonomy" id="342002"/>
    <lineage>
        <taxon>Bacteria</taxon>
        <taxon>Bacillati</taxon>
        <taxon>Actinomycetota</taxon>
        <taxon>Actinomycetes</taxon>
        <taxon>Mycobacteriales</taxon>
        <taxon>Mycobacteriaceae</taxon>
        <taxon>Mycolicibacter</taxon>
    </lineage>
</organism>
<dbReference type="RefSeq" id="WP_276761899.1">
    <property type="nucleotide sequence ID" value="NZ_SSGD01000099.1"/>
</dbReference>
<dbReference type="InterPro" id="IPR025463">
    <property type="entry name" value="DUF4314"/>
</dbReference>